<evidence type="ECO:0000313" key="1">
    <source>
        <dbReference type="EMBL" id="KAI5662273.1"/>
    </source>
</evidence>
<evidence type="ECO:0000313" key="2">
    <source>
        <dbReference type="Proteomes" id="UP001060085"/>
    </source>
</evidence>
<gene>
    <name evidence="1" type="ORF">M9H77_21596</name>
</gene>
<organism evidence="1 2">
    <name type="scientific">Catharanthus roseus</name>
    <name type="common">Madagascar periwinkle</name>
    <name type="synonym">Vinca rosea</name>
    <dbReference type="NCBI Taxonomy" id="4058"/>
    <lineage>
        <taxon>Eukaryota</taxon>
        <taxon>Viridiplantae</taxon>
        <taxon>Streptophyta</taxon>
        <taxon>Embryophyta</taxon>
        <taxon>Tracheophyta</taxon>
        <taxon>Spermatophyta</taxon>
        <taxon>Magnoliopsida</taxon>
        <taxon>eudicotyledons</taxon>
        <taxon>Gunneridae</taxon>
        <taxon>Pentapetalae</taxon>
        <taxon>asterids</taxon>
        <taxon>lamiids</taxon>
        <taxon>Gentianales</taxon>
        <taxon>Apocynaceae</taxon>
        <taxon>Rauvolfioideae</taxon>
        <taxon>Vinceae</taxon>
        <taxon>Catharanthinae</taxon>
        <taxon>Catharanthus</taxon>
    </lineage>
</organism>
<dbReference type="Proteomes" id="UP001060085">
    <property type="component" value="Linkage Group LG05"/>
</dbReference>
<reference evidence="2" key="1">
    <citation type="journal article" date="2023" name="Nat. Plants">
        <title>Single-cell RNA sequencing provides a high-resolution roadmap for understanding the multicellular compartmentation of specialized metabolism.</title>
        <authorList>
            <person name="Sun S."/>
            <person name="Shen X."/>
            <person name="Li Y."/>
            <person name="Li Y."/>
            <person name="Wang S."/>
            <person name="Li R."/>
            <person name="Zhang H."/>
            <person name="Shen G."/>
            <person name="Guo B."/>
            <person name="Wei J."/>
            <person name="Xu J."/>
            <person name="St-Pierre B."/>
            <person name="Chen S."/>
            <person name="Sun C."/>
        </authorList>
    </citation>
    <scope>NUCLEOTIDE SEQUENCE [LARGE SCALE GENOMIC DNA]</scope>
</reference>
<dbReference type="EMBL" id="CM044705">
    <property type="protein sequence ID" value="KAI5662273.1"/>
    <property type="molecule type" value="Genomic_DNA"/>
</dbReference>
<proteinExistence type="predicted"/>
<name>A0ACC0AS56_CATRO</name>
<comment type="caution">
    <text evidence="1">The sequence shown here is derived from an EMBL/GenBank/DDBJ whole genome shotgun (WGS) entry which is preliminary data.</text>
</comment>
<protein>
    <submittedName>
        <fullName evidence="1">Uncharacterized protein</fullName>
    </submittedName>
</protein>
<accession>A0ACC0AS56</accession>
<keyword evidence="2" id="KW-1185">Reference proteome</keyword>
<sequence>MDALWNIEDRLKLSTPGSIAFLACTAVLVIGIICIATALIRKSWANKNKIRSSSVHQEPPPSTCMEELKEVKWCSGAAEQQPSCGGVKKVLMSSVRWSGVVNKWPEEEIRQRERPTPLLVSARFEANVGWQSHNSTSPVWQRPILMGEKCELPRFSGLILYDERGRPLHDHCDQGSIDYQGFQEEPSTGIRTTLRDLL</sequence>